<keyword evidence="2" id="KW-1185">Reference proteome</keyword>
<gene>
    <name evidence="1" type="ORF">BpHYR1_026900</name>
</gene>
<evidence type="ECO:0000313" key="1">
    <source>
        <dbReference type="EMBL" id="RNA06937.1"/>
    </source>
</evidence>
<protein>
    <submittedName>
        <fullName evidence="1">Uncharacterized protein</fullName>
    </submittedName>
</protein>
<accession>A0A3M7Q691</accession>
<proteinExistence type="predicted"/>
<feature type="non-terminal residue" evidence="1">
    <location>
        <position position="1"/>
    </location>
</feature>
<comment type="caution">
    <text evidence="1">The sequence shown here is derived from an EMBL/GenBank/DDBJ whole genome shotgun (WGS) entry which is preliminary data.</text>
</comment>
<organism evidence="1 2">
    <name type="scientific">Brachionus plicatilis</name>
    <name type="common">Marine rotifer</name>
    <name type="synonym">Brachionus muelleri</name>
    <dbReference type="NCBI Taxonomy" id="10195"/>
    <lineage>
        <taxon>Eukaryota</taxon>
        <taxon>Metazoa</taxon>
        <taxon>Spiralia</taxon>
        <taxon>Gnathifera</taxon>
        <taxon>Rotifera</taxon>
        <taxon>Eurotatoria</taxon>
        <taxon>Monogononta</taxon>
        <taxon>Pseudotrocha</taxon>
        <taxon>Ploima</taxon>
        <taxon>Brachionidae</taxon>
        <taxon>Brachionus</taxon>
    </lineage>
</organism>
<dbReference type="EMBL" id="REGN01007218">
    <property type="protein sequence ID" value="RNA06937.1"/>
    <property type="molecule type" value="Genomic_DNA"/>
</dbReference>
<dbReference type="Proteomes" id="UP000276133">
    <property type="component" value="Unassembled WGS sequence"/>
</dbReference>
<sequence length="74" mass="8891">NMKKLLYLAIIQRILGIPEKCIPHIFDKKVHPVVFRKFFTLEKIKFKILAYVLESYVHICHIEAHQFLSRLEQL</sequence>
<reference evidence="1 2" key="1">
    <citation type="journal article" date="2018" name="Sci. Rep.">
        <title>Genomic signatures of local adaptation to the degree of environmental predictability in rotifers.</title>
        <authorList>
            <person name="Franch-Gras L."/>
            <person name="Hahn C."/>
            <person name="Garcia-Roger E.M."/>
            <person name="Carmona M.J."/>
            <person name="Serra M."/>
            <person name="Gomez A."/>
        </authorList>
    </citation>
    <scope>NUCLEOTIDE SEQUENCE [LARGE SCALE GENOMIC DNA]</scope>
    <source>
        <strain evidence="1">HYR1</strain>
    </source>
</reference>
<name>A0A3M7Q691_BRAPC</name>
<dbReference type="AlphaFoldDB" id="A0A3M7Q691"/>
<evidence type="ECO:0000313" key="2">
    <source>
        <dbReference type="Proteomes" id="UP000276133"/>
    </source>
</evidence>